<dbReference type="GO" id="GO:0016491">
    <property type="term" value="F:oxidoreductase activity"/>
    <property type="evidence" value="ECO:0007669"/>
    <property type="project" value="InterPro"/>
</dbReference>
<dbReference type="InterPro" id="IPR004242">
    <property type="entry name" value="Transposase_21"/>
</dbReference>
<evidence type="ECO:0000256" key="1">
    <source>
        <dbReference type="SAM" id="MobiDB-lite"/>
    </source>
</evidence>
<reference evidence="4 5" key="1">
    <citation type="journal article" date="2022" name="G3 (Bethesda)">
        <title>Whole-genome sequence and methylome profiling of the almond [Prunus dulcis (Mill.) D.A. Webb] cultivar 'Nonpareil'.</title>
        <authorList>
            <person name="D'Amico-Willman K.M."/>
            <person name="Ouma W.Z."/>
            <person name="Meulia T."/>
            <person name="Sideli G.M."/>
            <person name="Gradziel T.M."/>
            <person name="Fresnedo-Ramirez J."/>
        </authorList>
    </citation>
    <scope>NUCLEOTIDE SEQUENCE [LARGE SCALE GENOMIC DNA]</scope>
    <source>
        <strain evidence="4">Clone GOH B32 T37-40</strain>
    </source>
</reference>
<feature type="compositionally biased region" description="Pro residues" evidence="1">
    <location>
        <begin position="316"/>
        <end position="327"/>
    </location>
</feature>
<evidence type="ECO:0000313" key="5">
    <source>
        <dbReference type="Proteomes" id="UP001054821"/>
    </source>
</evidence>
<dbReference type="Pfam" id="PF01593">
    <property type="entry name" value="Amino_oxidase"/>
    <property type="match status" value="1"/>
</dbReference>
<sequence length="1351" mass="153301">MFTLRATVMWTVNDFPAYAMVSGWSTKGYMACPVCKEDVTSGWHAGKVCYLGHRRWLPWDHEWREKDKEFDGNTERRLRPREWSGDEILEQLNRLDFAPFGKTVSRTRPSTHLNWTHKPMFFELPYWSKLKLRHNLDVMHVEKNVFDTLVGTILDIEGKTKDTIKARLDLERMGIRRGLWMNRDSDKARRDLAFFSMKPNDKKEFLKTDMFQLRHDIVQVLCKFEMIFPPAFFTSMMHVMVHLPEEALLAGPVNYRWMYPIERLLGELKKSVRNRAKPEGSIVEAWVQYESLTFCGINHAMASFFPSFCKSSAPPSLSPPPPLPPTPVQLDRARDEGGTPELPRRHRRANRRVFFGFGRISSAVILPPPATNSATSDLNTRRRAVTTTQGSEPPTQVTAAATAAASAATTPALMDRLAVGPAGSQAPASSASSVAQPFLLLQSKKREKKEEGLGECLLCFEGFRLLDLQIKPQQLGSASNFVRENMRVAVIGAGISGLVSAYVLAKEGAEVVLFEKDDYLGGHARTVTFDGVDLDLGFMVFNRVTYPNMMELFERLGVDMETSDMSFSASLDKGQGCEWGSRNGLASLFAQKRNLFNPYFWQMLREITKFKHDAINYLEELENNPDIDRNETLGQFIKSRGYSELFQKAYLVPVCGSIWSCPSEGVMSFSAFSVLSFCRNHHLLQLFGRPQWLTVRWRSHCYVKKVRQVLESKGCQIRTSSEVHRVSTTDEGCSVLSGDGLEEIYDGCVMAVHAPDAVRILGDQATSDELRVLGAFQYVYSDIFLHRDKTLMPQNPAAWSAWNFLGSNGNKVCLTYWLNVLQNIDEKGLPFLVTLNPDHTPEHTLLKWSTSHPVPSVAASKASVELHRIQGKRGIWFCGAYQGYGFHEDGLKAGMAAAHGMLGKGCSLLSNPKHMVPSLTETGARLFVTRFLRHYISTGCLILLEEGGTIFNFEGTRKGCSLKCVLRVHTPQFYWKVMTQADLGLADAYINGDFSFIDKDKGLLNLFMILIANRDSNSSDSKLSKKRGWWTPLLFTASIASAKYFFQHVSRQNTLTQARRNISRHYDLSNDLFSLFLDETMTYSSAVFKTEDEDLKTAQLRKISLFIEKSRIEKNHEVLEIGCGWGSLAIEVVKQTGCKYTGITLSEEQLKYAQKKVKDAGLQDRIRFLLCDYRQLPNYKYDRIISCEMLESVGHEFMDEFFACCESVLADNGLLVLQFISIPDERYDEYRRSSDFIKEYIFPGGCLPSLSRVTSAMAASSRLCVEHLENIGIHYYQTLRCWRKNFLERHSEILALGFNENFIRTWEYYFDYCAAGFKTYTLGNYQIVFSRPGNTPAFTDPYKGFPSASAC</sequence>
<dbReference type="PANTHER" id="PTHR43675">
    <property type="entry name" value="ARSENITE METHYLTRANSFERASE"/>
    <property type="match status" value="1"/>
</dbReference>
<dbReference type="GO" id="GO:0008168">
    <property type="term" value="F:methyltransferase activity"/>
    <property type="evidence" value="ECO:0007669"/>
    <property type="project" value="TreeGrafter"/>
</dbReference>
<keyword evidence="5" id="KW-1185">Reference proteome</keyword>
<organism evidence="4 5">
    <name type="scientific">Prunus dulcis</name>
    <name type="common">Almond</name>
    <name type="synonym">Amygdalus dulcis</name>
    <dbReference type="NCBI Taxonomy" id="3755"/>
    <lineage>
        <taxon>Eukaryota</taxon>
        <taxon>Viridiplantae</taxon>
        <taxon>Streptophyta</taxon>
        <taxon>Embryophyta</taxon>
        <taxon>Tracheophyta</taxon>
        <taxon>Spermatophyta</taxon>
        <taxon>Magnoliopsida</taxon>
        <taxon>eudicotyledons</taxon>
        <taxon>Gunneridae</taxon>
        <taxon>Pentapetalae</taxon>
        <taxon>rosids</taxon>
        <taxon>fabids</taxon>
        <taxon>Rosales</taxon>
        <taxon>Rosaceae</taxon>
        <taxon>Amygdaloideae</taxon>
        <taxon>Amygdaleae</taxon>
        <taxon>Prunus</taxon>
    </lineage>
</organism>
<feature type="region of interest" description="Disordered" evidence="1">
    <location>
        <begin position="368"/>
        <end position="403"/>
    </location>
</feature>
<dbReference type="InterPro" id="IPR026669">
    <property type="entry name" value="Arsenite_MeTrfase-like"/>
</dbReference>
<name>A0AAD4WTP6_PRUDU</name>
<dbReference type="InterPro" id="IPR002937">
    <property type="entry name" value="Amino_oxidase"/>
</dbReference>
<dbReference type="PANTHER" id="PTHR43675:SF30">
    <property type="entry name" value="CYCLOPROPANE-FATTY-ACYL-PHOSPHOLIPID SYNTHASE"/>
    <property type="match status" value="1"/>
</dbReference>
<dbReference type="SUPFAM" id="SSF53335">
    <property type="entry name" value="S-adenosyl-L-methionine-dependent methyltransferases"/>
    <property type="match status" value="1"/>
</dbReference>
<feature type="compositionally biased region" description="Polar residues" evidence="1">
    <location>
        <begin position="385"/>
        <end position="397"/>
    </location>
</feature>
<accession>A0AAD4WTP6</accession>
<dbReference type="CDD" id="cd02440">
    <property type="entry name" value="AdoMet_MTases"/>
    <property type="match status" value="1"/>
</dbReference>
<dbReference type="Gene3D" id="3.50.50.60">
    <property type="entry name" value="FAD/NAD(P)-binding domain"/>
    <property type="match status" value="1"/>
</dbReference>
<dbReference type="InterPro" id="IPR025452">
    <property type="entry name" value="DUF4218"/>
</dbReference>
<dbReference type="Gene3D" id="3.40.50.150">
    <property type="entry name" value="Vaccinia Virus protein VP39"/>
    <property type="match status" value="1"/>
</dbReference>
<dbReference type="Pfam" id="PF02353">
    <property type="entry name" value="CMAS"/>
    <property type="match status" value="1"/>
</dbReference>
<evidence type="ECO:0008006" key="6">
    <source>
        <dbReference type="Google" id="ProtNLM"/>
    </source>
</evidence>
<dbReference type="EMBL" id="JAJFAZ020000001">
    <property type="protein sequence ID" value="KAI5348151.1"/>
    <property type="molecule type" value="Genomic_DNA"/>
</dbReference>
<dbReference type="Pfam" id="PF02992">
    <property type="entry name" value="Transposase_21"/>
    <property type="match status" value="1"/>
</dbReference>
<comment type="caution">
    <text evidence="4">The sequence shown here is derived from an EMBL/GenBank/DDBJ whole genome shotgun (WGS) entry which is preliminary data.</text>
</comment>
<evidence type="ECO:0000259" key="2">
    <source>
        <dbReference type="Pfam" id="PF01593"/>
    </source>
</evidence>
<proteinExistence type="predicted"/>
<evidence type="ECO:0000259" key="3">
    <source>
        <dbReference type="Pfam" id="PF13960"/>
    </source>
</evidence>
<dbReference type="Pfam" id="PF13960">
    <property type="entry name" value="DUF4218"/>
    <property type="match status" value="1"/>
</dbReference>
<gene>
    <name evidence="4" type="ORF">L3X38_001038</name>
</gene>
<dbReference type="InterPro" id="IPR036188">
    <property type="entry name" value="FAD/NAD-bd_sf"/>
</dbReference>
<feature type="region of interest" description="Disordered" evidence="1">
    <location>
        <begin position="315"/>
        <end position="347"/>
    </location>
</feature>
<dbReference type="SUPFAM" id="SSF51905">
    <property type="entry name" value="FAD/NAD(P)-binding domain"/>
    <property type="match status" value="1"/>
</dbReference>
<evidence type="ECO:0000313" key="4">
    <source>
        <dbReference type="EMBL" id="KAI5348151.1"/>
    </source>
</evidence>
<dbReference type="InterPro" id="IPR029063">
    <property type="entry name" value="SAM-dependent_MTases_sf"/>
</dbReference>
<feature type="domain" description="Amine oxidase" evidence="2">
    <location>
        <begin position="495"/>
        <end position="812"/>
    </location>
</feature>
<protein>
    <recommendedName>
        <fullName evidence="6">Cyclopropane-fatty-acyl-phospholipid synthase</fullName>
    </recommendedName>
</protein>
<dbReference type="Proteomes" id="UP001054821">
    <property type="component" value="Chromosome 1"/>
</dbReference>
<dbReference type="PRINTS" id="PR00419">
    <property type="entry name" value="ADXRDTASE"/>
</dbReference>
<feature type="domain" description="DUF4218" evidence="3">
    <location>
        <begin position="203"/>
        <end position="296"/>
    </location>
</feature>